<accession>A0A4D6XYU8</accession>
<dbReference type="PANTHER" id="PTHR30489">
    <property type="entry name" value="LIPOPROTEIN-RELEASING SYSTEM TRANSMEMBRANE PROTEIN LOLE"/>
    <property type="match status" value="1"/>
</dbReference>
<comment type="similarity">
    <text evidence="2">Belongs to the ABC-4 integral membrane protein family. LolC/E subfamily.</text>
</comment>
<dbReference type="Pfam" id="PF02687">
    <property type="entry name" value="FtsX"/>
    <property type="match status" value="1"/>
</dbReference>
<evidence type="ECO:0000313" key="11">
    <source>
        <dbReference type="EMBL" id="QCI22742.1"/>
    </source>
</evidence>
<evidence type="ECO:0000259" key="9">
    <source>
        <dbReference type="Pfam" id="PF02687"/>
    </source>
</evidence>
<keyword evidence="5 8" id="KW-0812">Transmembrane</keyword>
<feature type="domain" description="MacB-like periplasmic core" evidence="10">
    <location>
        <begin position="27"/>
        <end position="229"/>
    </location>
</feature>
<reference evidence="11 12" key="1">
    <citation type="submission" date="2018-12" db="EMBL/GenBank/DDBJ databases">
        <authorList>
            <person name="Chong R.A."/>
        </authorList>
    </citation>
    <scope>NUCLEOTIDE SEQUENCE [LARGE SCALE GENOMIC DNA]</scope>
    <source>
        <strain evidence="11 12">Mga</strain>
    </source>
</reference>
<reference evidence="11 12" key="2">
    <citation type="submission" date="2019-05" db="EMBL/GenBank/DDBJ databases">
        <title>Genome evolution of the obligate endosymbiont Buchnera aphidicola.</title>
        <authorList>
            <person name="Moran N.A."/>
        </authorList>
    </citation>
    <scope>NUCLEOTIDE SEQUENCE [LARGE SCALE GENOMIC DNA]</scope>
    <source>
        <strain evidence="11 12">Mga</strain>
    </source>
</reference>
<feature type="transmembrane region" description="Helical" evidence="8">
    <location>
        <begin position="310"/>
        <end position="338"/>
    </location>
</feature>
<evidence type="ECO:0000256" key="5">
    <source>
        <dbReference type="ARBA" id="ARBA00022692"/>
    </source>
</evidence>
<dbReference type="OrthoDB" id="9808461at2"/>
<dbReference type="Pfam" id="PF12704">
    <property type="entry name" value="MacB_PCD"/>
    <property type="match status" value="1"/>
</dbReference>
<dbReference type="PANTHER" id="PTHR30489:SF0">
    <property type="entry name" value="LIPOPROTEIN-RELEASING SYSTEM TRANSMEMBRANE PROTEIN LOLE"/>
    <property type="match status" value="1"/>
</dbReference>
<organism evidence="11 12">
    <name type="scientific">Buchnera aphidicola</name>
    <name type="common">Macrosiphum gaurae</name>
    <dbReference type="NCBI Taxonomy" id="2315801"/>
    <lineage>
        <taxon>Bacteria</taxon>
        <taxon>Pseudomonadati</taxon>
        <taxon>Pseudomonadota</taxon>
        <taxon>Gammaproteobacteria</taxon>
        <taxon>Enterobacterales</taxon>
        <taxon>Erwiniaceae</taxon>
        <taxon>Buchnera</taxon>
    </lineage>
</organism>
<feature type="transmembrane region" description="Helical" evidence="8">
    <location>
        <begin position="358"/>
        <end position="382"/>
    </location>
</feature>
<dbReference type="Proteomes" id="UP000298716">
    <property type="component" value="Chromosome"/>
</dbReference>
<feature type="transmembrane region" description="Helical" evidence="8">
    <location>
        <begin position="265"/>
        <end position="289"/>
    </location>
</feature>
<dbReference type="InterPro" id="IPR051447">
    <property type="entry name" value="Lipoprotein-release_system"/>
</dbReference>
<dbReference type="InterPro" id="IPR011925">
    <property type="entry name" value="LolCE_TM"/>
</dbReference>
<comment type="subcellular location">
    <subcellularLocation>
        <location evidence="1">Cell membrane</location>
        <topology evidence="1">Multi-pass membrane protein</topology>
    </subcellularLocation>
</comment>
<dbReference type="AlphaFoldDB" id="A0A4D6XYU8"/>
<dbReference type="EMBL" id="CP034867">
    <property type="protein sequence ID" value="QCI22742.1"/>
    <property type="molecule type" value="Genomic_DNA"/>
</dbReference>
<evidence type="ECO:0000256" key="3">
    <source>
        <dbReference type="ARBA" id="ARBA00022448"/>
    </source>
</evidence>
<dbReference type="GO" id="GO:0098797">
    <property type="term" value="C:plasma membrane protein complex"/>
    <property type="evidence" value="ECO:0007669"/>
    <property type="project" value="TreeGrafter"/>
</dbReference>
<keyword evidence="4" id="KW-1003">Cell membrane</keyword>
<proteinExistence type="inferred from homology"/>
<feature type="transmembrane region" description="Helical" evidence="8">
    <location>
        <begin position="25"/>
        <end position="48"/>
    </location>
</feature>
<evidence type="ECO:0000256" key="8">
    <source>
        <dbReference type="SAM" id="Phobius"/>
    </source>
</evidence>
<keyword evidence="11" id="KW-0449">Lipoprotein</keyword>
<dbReference type="GO" id="GO:0042953">
    <property type="term" value="P:lipoprotein transport"/>
    <property type="evidence" value="ECO:0007669"/>
    <property type="project" value="InterPro"/>
</dbReference>
<dbReference type="InterPro" id="IPR025857">
    <property type="entry name" value="MacB_PCD"/>
</dbReference>
<gene>
    <name evidence="11" type="ORF">D9V72_01495</name>
</gene>
<evidence type="ECO:0000256" key="4">
    <source>
        <dbReference type="ARBA" id="ARBA00022475"/>
    </source>
</evidence>
<evidence type="ECO:0000256" key="1">
    <source>
        <dbReference type="ARBA" id="ARBA00004651"/>
    </source>
</evidence>
<keyword evidence="7 8" id="KW-0472">Membrane</keyword>
<dbReference type="NCBIfam" id="TIGR02212">
    <property type="entry name" value="lolCE"/>
    <property type="match status" value="1"/>
</dbReference>
<dbReference type="GO" id="GO:0044874">
    <property type="term" value="P:lipoprotein localization to outer membrane"/>
    <property type="evidence" value="ECO:0007669"/>
    <property type="project" value="TreeGrafter"/>
</dbReference>
<dbReference type="RefSeq" id="WP_158354870.1">
    <property type="nucleotide sequence ID" value="NZ_CP034867.1"/>
</dbReference>
<protein>
    <submittedName>
        <fullName evidence="11">Lipoprotein-releasing ABC transporter permease subunit</fullName>
    </submittedName>
</protein>
<evidence type="ECO:0000259" key="10">
    <source>
        <dbReference type="Pfam" id="PF12704"/>
    </source>
</evidence>
<evidence type="ECO:0000256" key="6">
    <source>
        <dbReference type="ARBA" id="ARBA00022989"/>
    </source>
</evidence>
<keyword evidence="3" id="KW-0813">Transport</keyword>
<feature type="domain" description="ABC3 transporter permease C-terminal" evidence="9">
    <location>
        <begin position="269"/>
        <end position="392"/>
    </location>
</feature>
<name>A0A4D6XYU8_9GAMM</name>
<evidence type="ECO:0000313" key="12">
    <source>
        <dbReference type="Proteomes" id="UP000298716"/>
    </source>
</evidence>
<sequence>MYKPISLFIAIRYLWNTHLPKFKKIITILSIIAIAISTASFIIIMSMINGSEESFKKNVLSFIPHLIITNKNQYIKKSELPKNILKLHNIEKISDFISKEIIVQSENDIAMAEIIGMDNTNFFNMKNYGIKNILDVLKTGSYNIIIGEQLAKKLNVYIGDKLKLILLSNKKNFFSGQIFDQRIFKIISIFSTKSEVDYYQILMNKKDSLNFLNYSKNYVTGWRVWLKDPLSLNIKEIKKKIDKLVVLDWKIQKGELFKAIKIEQYIMLFLFFLILLVSILNIFITLTVHTIEKKNAIAILKTQGLLNWKIMLVFVMFGSGTAIIGNILGTIISVALIIQNDILKFLINIFFNETDIPIIIQPYQVFMINILSTLFTIFLTLYPSWNAVRLKPSRILSND</sequence>
<keyword evidence="6 8" id="KW-1133">Transmembrane helix</keyword>
<dbReference type="InterPro" id="IPR003838">
    <property type="entry name" value="ABC3_permease_C"/>
</dbReference>
<evidence type="ECO:0000256" key="7">
    <source>
        <dbReference type="ARBA" id="ARBA00023136"/>
    </source>
</evidence>
<evidence type="ECO:0000256" key="2">
    <source>
        <dbReference type="ARBA" id="ARBA00005236"/>
    </source>
</evidence>